<dbReference type="InterPro" id="IPR003782">
    <property type="entry name" value="SCO1/SenC"/>
</dbReference>
<dbReference type="AlphaFoldDB" id="A0A554VC24"/>
<feature type="binding site" evidence="3">
    <location>
        <position position="107"/>
    </location>
    <ligand>
        <name>Cu cation</name>
        <dbReference type="ChEBI" id="CHEBI:23378"/>
    </ligand>
</feature>
<dbReference type="OrthoDB" id="9811998at2"/>
<dbReference type="Pfam" id="PF02630">
    <property type="entry name" value="SCO1-SenC"/>
    <property type="match status" value="1"/>
</dbReference>
<evidence type="ECO:0000256" key="4">
    <source>
        <dbReference type="PIRSR" id="PIRSR603782-2"/>
    </source>
</evidence>
<dbReference type="Gene3D" id="3.40.30.10">
    <property type="entry name" value="Glutaredoxin"/>
    <property type="match status" value="1"/>
</dbReference>
<comment type="similarity">
    <text evidence="1">Belongs to the SCO1/2 family.</text>
</comment>
<comment type="caution">
    <text evidence="6">The sequence shown here is derived from an EMBL/GenBank/DDBJ whole genome shotgun (WGS) entry which is preliminary data.</text>
</comment>
<dbReference type="EMBL" id="VLNR01000086">
    <property type="protein sequence ID" value="TSE04177.1"/>
    <property type="molecule type" value="Genomic_DNA"/>
</dbReference>
<organism evidence="6 7">
    <name type="scientific">Aquimarina algiphila</name>
    <dbReference type="NCBI Taxonomy" id="2047982"/>
    <lineage>
        <taxon>Bacteria</taxon>
        <taxon>Pseudomonadati</taxon>
        <taxon>Bacteroidota</taxon>
        <taxon>Flavobacteriia</taxon>
        <taxon>Flavobacteriales</taxon>
        <taxon>Flavobacteriaceae</taxon>
        <taxon>Aquimarina</taxon>
    </lineage>
</organism>
<evidence type="ECO:0000256" key="1">
    <source>
        <dbReference type="ARBA" id="ARBA00010996"/>
    </source>
</evidence>
<evidence type="ECO:0000313" key="6">
    <source>
        <dbReference type="EMBL" id="TSE04177.1"/>
    </source>
</evidence>
<feature type="disulfide bond" description="Redox-active" evidence="4">
    <location>
        <begin position="103"/>
        <end position="107"/>
    </location>
</feature>
<feature type="binding site" evidence="3">
    <location>
        <position position="193"/>
    </location>
    <ligand>
        <name>Cu cation</name>
        <dbReference type="ChEBI" id="CHEBI:23378"/>
    </ligand>
</feature>
<keyword evidence="3" id="KW-0479">Metal-binding</keyword>
<name>A0A554VC24_9FLAO</name>
<keyword evidence="4" id="KW-1015">Disulfide bond</keyword>
<dbReference type="PANTHER" id="PTHR12151:SF25">
    <property type="entry name" value="LINALOOL DEHYDRATASE_ISOMERASE DOMAIN-CONTAINING PROTEIN"/>
    <property type="match status" value="1"/>
</dbReference>
<keyword evidence="2 3" id="KW-0186">Copper</keyword>
<evidence type="ECO:0000256" key="3">
    <source>
        <dbReference type="PIRSR" id="PIRSR603782-1"/>
    </source>
</evidence>
<dbReference type="GO" id="GO:0046872">
    <property type="term" value="F:metal ion binding"/>
    <property type="evidence" value="ECO:0007669"/>
    <property type="project" value="UniProtKB-KW"/>
</dbReference>
<dbReference type="PANTHER" id="PTHR12151">
    <property type="entry name" value="ELECTRON TRANSPORT PROTIN SCO1/SENC FAMILY MEMBER"/>
    <property type="match status" value="1"/>
</dbReference>
<evidence type="ECO:0000313" key="7">
    <source>
        <dbReference type="Proteomes" id="UP000318833"/>
    </source>
</evidence>
<dbReference type="CDD" id="cd02968">
    <property type="entry name" value="SCO"/>
    <property type="match status" value="1"/>
</dbReference>
<dbReference type="SUPFAM" id="SSF52833">
    <property type="entry name" value="Thioredoxin-like"/>
    <property type="match status" value="1"/>
</dbReference>
<reference evidence="6 7" key="1">
    <citation type="submission" date="2019-07" db="EMBL/GenBank/DDBJ databases">
        <title>The draft genome sequence of Aquimarina algiphila M91.</title>
        <authorList>
            <person name="Meng X."/>
        </authorList>
    </citation>
    <scope>NUCLEOTIDE SEQUENCE [LARGE SCALE GENOMIC DNA]</scope>
    <source>
        <strain evidence="6 7">M91</strain>
    </source>
</reference>
<proteinExistence type="inferred from homology"/>
<sequence>MLIKRLGIVVFFFGSFLISCKQETAKKEIENSHERIKIASKKVDKLPYYNTPDFAPSWLPSEDELKKFHKIPDFKFKNQLGNEITNDNLKGYIYIANFFFTTCPSICVKLTNNMRKLQKIYKGDDEIKFISHTVFPSYDTVEVLKKYGEREDVNSEKWYLVTGEREKIYKLARESYFADETYKQTNDKNGFIHTENLILVDKHGHIRGVYKGTLPEEVERIKRHIEILKKE</sequence>
<dbReference type="InterPro" id="IPR013766">
    <property type="entry name" value="Thioredoxin_domain"/>
</dbReference>
<feature type="domain" description="Thioredoxin" evidence="5">
    <location>
        <begin position="65"/>
        <end position="230"/>
    </location>
</feature>
<feature type="binding site" evidence="3">
    <location>
        <position position="103"/>
    </location>
    <ligand>
        <name>Cu cation</name>
        <dbReference type="ChEBI" id="CHEBI:23378"/>
    </ligand>
</feature>
<evidence type="ECO:0000259" key="5">
    <source>
        <dbReference type="PROSITE" id="PS51352"/>
    </source>
</evidence>
<keyword evidence="7" id="KW-1185">Reference proteome</keyword>
<dbReference type="RefSeq" id="WP_143918649.1">
    <property type="nucleotide sequence ID" value="NZ_CANMIK010000058.1"/>
</dbReference>
<gene>
    <name evidence="6" type="ORF">FOF46_27105</name>
</gene>
<accession>A0A554VC24</accession>
<dbReference type="PROSITE" id="PS51257">
    <property type="entry name" value="PROKAR_LIPOPROTEIN"/>
    <property type="match status" value="1"/>
</dbReference>
<dbReference type="Proteomes" id="UP000318833">
    <property type="component" value="Unassembled WGS sequence"/>
</dbReference>
<evidence type="ECO:0000256" key="2">
    <source>
        <dbReference type="ARBA" id="ARBA00023008"/>
    </source>
</evidence>
<dbReference type="PROSITE" id="PS51352">
    <property type="entry name" value="THIOREDOXIN_2"/>
    <property type="match status" value="1"/>
</dbReference>
<protein>
    <submittedName>
        <fullName evidence="6">SCO family protein</fullName>
    </submittedName>
</protein>
<dbReference type="InterPro" id="IPR036249">
    <property type="entry name" value="Thioredoxin-like_sf"/>
</dbReference>